<dbReference type="InterPro" id="IPR008969">
    <property type="entry name" value="CarboxyPept-like_regulatory"/>
</dbReference>
<dbReference type="PROSITE" id="PS52016">
    <property type="entry name" value="TONB_DEPENDENT_REC_3"/>
    <property type="match status" value="1"/>
</dbReference>
<dbReference type="InterPro" id="IPR036942">
    <property type="entry name" value="Beta-barrel_TonB_sf"/>
</dbReference>
<gene>
    <name evidence="10" type="ORF">ABR189_13445</name>
</gene>
<keyword evidence="11" id="KW-1185">Reference proteome</keyword>
<dbReference type="Gene3D" id="2.60.40.1120">
    <property type="entry name" value="Carboxypeptidase-like, regulatory domain"/>
    <property type="match status" value="1"/>
</dbReference>
<name>A0ABV2T5U2_9BACT</name>
<evidence type="ECO:0000313" key="10">
    <source>
        <dbReference type="EMBL" id="MET6998386.1"/>
    </source>
</evidence>
<keyword evidence="10" id="KW-0675">Receptor</keyword>
<organism evidence="10 11">
    <name type="scientific">Chitinophaga defluvii</name>
    <dbReference type="NCBI Taxonomy" id="3163343"/>
    <lineage>
        <taxon>Bacteria</taxon>
        <taxon>Pseudomonadati</taxon>
        <taxon>Bacteroidota</taxon>
        <taxon>Chitinophagia</taxon>
        <taxon>Chitinophagales</taxon>
        <taxon>Chitinophagaceae</taxon>
        <taxon>Chitinophaga</taxon>
    </lineage>
</organism>
<keyword evidence="2 7" id="KW-0813">Transport</keyword>
<dbReference type="Gene3D" id="2.40.170.20">
    <property type="entry name" value="TonB-dependent receptor, beta-barrel domain"/>
    <property type="match status" value="1"/>
</dbReference>
<feature type="domain" description="TonB-dependent receptor plug" evidence="9">
    <location>
        <begin position="232"/>
        <end position="358"/>
    </location>
</feature>
<dbReference type="SUPFAM" id="SSF49464">
    <property type="entry name" value="Carboxypeptidase regulatory domain-like"/>
    <property type="match status" value="1"/>
</dbReference>
<keyword evidence="4 7" id="KW-0812">Transmembrane</keyword>
<comment type="similarity">
    <text evidence="7">Belongs to the TonB-dependent receptor family.</text>
</comment>
<evidence type="ECO:0000256" key="8">
    <source>
        <dbReference type="SAM" id="SignalP"/>
    </source>
</evidence>
<dbReference type="EMBL" id="JBEXAC010000001">
    <property type="protein sequence ID" value="MET6998386.1"/>
    <property type="molecule type" value="Genomic_DNA"/>
</dbReference>
<evidence type="ECO:0000259" key="9">
    <source>
        <dbReference type="Pfam" id="PF07715"/>
    </source>
</evidence>
<dbReference type="Proteomes" id="UP001549749">
    <property type="component" value="Unassembled WGS sequence"/>
</dbReference>
<dbReference type="InterPro" id="IPR023997">
    <property type="entry name" value="TonB-dep_OMP_SusC/RagA_CS"/>
</dbReference>
<comment type="caution">
    <text evidence="10">The sequence shown here is derived from an EMBL/GenBank/DDBJ whole genome shotgun (WGS) entry which is preliminary data.</text>
</comment>
<evidence type="ECO:0000256" key="2">
    <source>
        <dbReference type="ARBA" id="ARBA00022448"/>
    </source>
</evidence>
<dbReference type="PROSITE" id="PS00018">
    <property type="entry name" value="EF_HAND_1"/>
    <property type="match status" value="1"/>
</dbReference>
<feature type="signal peptide" evidence="8">
    <location>
        <begin position="1"/>
        <end position="50"/>
    </location>
</feature>
<dbReference type="SUPFAM" id="SSF56935">
    <property type="entry name" value="Porins"/>
    <property type="match status" value="1"/>
</dbReference>
<keyword evidence="6 7" id="KW-0998">Cell outer membrane</keyword>
<keyword evidence="5 7" id="KW-0472">Membrane</keyword>
<keyword evidence="8" id="KW-0732">Signal</keyword>
<comment type="subcellular location">
    <subcellularLocation>
        <location evidence="1 7">Cell outer membrane</location>
        <topology evidence="1 7">Multi-pass membrane protein</topology>
    </subcellularLocation>
</comment>
<feature type="chain" id="PRO_5045728760" evidence="8">
    <location>
        <begin position="51"/>
        <end position="1130"/>
    </location>
</feature>
<evidence type="ECO:0000313" key="11">
    <source>
        <dbReference type="Proteomes" id="UP001549749"/>
    </source>
</evidence>
<proteinExistence type="inferred from homology"/>
<evidence type="ECO:0000256" key="1">
    <source>
        <dbReference type="ARBA" id="ARBA00004571"/>
    </source>
</evidence>
<dbReference type="Gene3D" id="2.170.130.10">
    <property type="entry name" value="TonB-dependent receptor, plug domain"/>
    <property type="match status" value="1"/>
</dbReference>
<evidence type="ECO:0000256" key="7">
    <source>
        <dbReference type="PROSITE-ProRule" id="PRU01360"/>
    </source>
</evidence>
<dbReference type="InterPro" id="IPR018247">
    <property type="entry name" value="EF_Hand_1_Ca_BS"/>
</dbReference>
<dbReference type="InterPro" id="IPR012910">
    <property type="entry name" value="Plug_dom"/>
</dbReference>
<accession>A0ABV2T5U2</accession>
<sequence>MMWNFSSSTNSSPLTYAAGEVPQARKSTKLNSFAFMLLALLCLQVTAAQAQNYLSKQVTIAFSYETVSSCLKKLQTKSGINISYNENEVKKYSINTLSFKDASVTGILDILFKNTTLTYQTMPDGIAVFSQAAEKKEQDPDKTITGIVTSEKEKQPIPGASVLVKGTSRGTSTDADGRFKVKVPADKQILVFSAIGMTTTEVTITGTEMDVKMTDDAKTLSGVVVVGYGTVKKKDLTGSVASIKPEEMNKLNASNFDVALVGRATGVQVVKSTGAPGAVASIRVRGGTSAQGTNEPLYVIDGIPIELGNGYGNDAYVSSLRNNVSPLASINPEDIESIDILKDASSAAIYGSRAANGVVIITTKRGRGGPKPNITFGFNSSFDNFTKKYNVLNADQYHEVVKLAYANQKPGGTPPVSYILDPYNGANTDWAKEATRTSVSNNVYLNVNGGTNDGNTLYSFSGSVTGQEGVIKFTDFKRHNLRASVETSLFDKLRVGTNINYSAIKNNGSGNGQYYTLIKYRPDVPIFDEKGNYGASPDSVTSNPYARMRQISTINTEVLLASIFGEVELLKGLRFRSTVSFNINKATNVEYTPSTDVFEIKNMRTGSRRDNVNNATSRIFDNTLTYLNSFGKHNLNLVGGVSYSTLKSDFLSIESTGFQDDNVLNHLGGAKSIQKYNSGGTISGLQSYFLRTNYNYAGKYYATFTGRVDESSKFGPNYRWGLFPSGALAWRIAEEDFLKQYPAIEDLKLRASYGKTGSANFEDFQYKTVFKSGSFYNNTNGVFASSIPNPDIRWESTYQLDVAVDFAFFKNKLRGTIGYYDKTTRDQILNRQIIFETGGRTQNYNVGDFSNKGWELQIGSDVITGRQVSWLTDLNITKYKSKVLKLHDGQYLNLREGQPIGYFEGYKTAGIFKDQKEIDDLNAKSPNGFYQSKDTRPGDFKFVDVNGDGFIGDDDYIVLGKAEPDFFGGWNNIIRYKNLELTAFFNFSVGNYLYNSGRKDLLFYNGDNNNYATDILNAWTPENSNATLPRIVKGDPNRNSRESDFFIEDASFFRLKNIQVSYVFKHSLLNKVFINSLRAYVGCTNVFTITGYKGLDPEVNTAAASTFNQGYDSNIYPQTRTITLGVNVNF</sequence>
<dbReference type="InterPro" id="IPR039426">
    <property type="entry name" value="TonB-dep_rcpt-like"/>
</dbReference>
<dbReference type="RefSeq" id="WP_354661021.1">
    <property type="nucleotide sequence ID" value="NZ_JBEXAC010000001.1"/>
</dbReference>
<evidence type="ECO:0000256" key="5">
    <source>
        <dbReference type="ARBA" id="ARBA00023136"/>
    </source>
</evidence>
<evidence type="ECO:0000256" key="4">
    <source>
        <dbReference type="ARBA" id="ARBA00022692"/>
    </source>
</evidence>
<evidence type="ECO:0000256" key="3">
    <source>
        <dbReference type="ARBA" id="ARBA00022452"/>
    </source>
</evidence>
<evidence type="ECO:0000256" key="6">
    <source>
        <dbReference type="ARBA" id="ARBA00023237"/>
    </source>
</evidence>
<protein>
    <submittedName>
        <fullName evidence="10">TonB-dependent receptor</fullName>
    </submittedName>
</protein>
<reference evidence="10 11" key="1">
    <citation type="submission" date="2024-06" db="EMBL/GenBank/DDBJ databases">
        <title>Chitinophaga defluvii sp. nov., isolated from municipal sewage.</title>
        <authorList>
            <person name="Zhang L."/>
        </authorList>
    </citation>
    <scope>NUCLEOTIDE SEQUENCE [LARGE SCALE GENOMIC DNA]</scope>
    <source>
        <strain evidence="10 11">H8</strain>
    </source>
</reference>
<dbReference type="Pfam" id="PF07715">
    <property type="entry name" value="Plug"/>
    <property type="match status" value="1"/>
</dbReference>
<dbReference type="NCBIfam" id="TIGR04057">
    <property type="entry name" value="SusC_RagA_signa"/>
    <property type="match status" value="1"/>
</dbReference>
<dbReference type="NCBIfam" id="TIGR04056">
    <property type="entry name" value="OMP_RagA_SusC"/>
    <property type="match status" value="1"/>
</dbReference>
<dbReference type="InterPro" id="IPR023996">
    <property type="entry name" value="TonB-dep_OMP_SusC/RagA"/>
</dbReference>
<keyword evidence="3 7" id="KW-1134">Transmembrane beta strand</keyword>
<dbReference type="Pfam" id="PF13715">
    <property type="entry name" value="CarbopepD_reg_2"/>
    <property type="match status" value="1"/>
</dbReference>
<dbReference type="InterPro" id="IPR037066">
    <property type="entry name" value="Plug_dom_sf"/>
</dbReference>